<dbReference type="GeneID" id="31676915"/>
<name>A0A1V0N5A0_9ARCH</name>
<keyword evidence="2" id="KW-1185">Reference proteome</keyword>
<gene>
    <name evidence="1" type="ORF">FAD_1423</name>
</gene>
<evidence type="ECO:0008006" key="3">
    <source>
        <dbReference type="Google" id="ProtNLM"/>
    </source>
</evidence>
<dbReference type="RefSeq" id="WP_009886530.1">
    <property type="nucleotide sequence ID" value="NZ_CP015363.1"/>
</dbReference>
<dbReference type="EMBL" id="CP015363">
    <property type="protein sequence ID" value="ARD85281.1"/>
    <property type="molecule type" value="Genomic_DNA"/>
</dbReference>
<dbReference type="InterPro" id="IPR018716">
    <property type="entry name" value="DUF2240"/>
</dbReference>
<evidence type="ECO:0000313" key="2">
    <source>
        <dbReference type="Proteomes" id="UP000192050"/>
    </source>
</evidence>
<proteinExistence type="predicted"/>
<protein>
    <recommendedName>
        <fullName evidence="3">DUF2240 family protein</fullName>
    </recommendedName>
</protein>
<dbReference type="KEGG" id="fai:FAD_1423"/>
<dbReference type="AlphaFoldDB" id="A0A1V0N5A0"/>
<reference evidence="1 2" key="1">
    <citation type="submission" date="2011-10" db="EMBL/GenBank/DDBJ databases">
        <title>Metabolic and evolutionary patterns in the extreme acidophile Ferroplasma acidiphilum.</title>
        <authorList>
            <person name="Golyshina O.V."/>
            <person name="Kozyavkin S.A."/>
            <person name="Tatusov R.L."/>
            <person name="Slesarev A.I."/>
            <person name="Golyshin P.N."/>
        </authorList>
    </citation>
    <scope>NUCLEOTIDE SEQUENCE [LARGE SCALE GENOMIC DNA]</scope>
    <source>
        <strain evidence="2">Y</strain>
    </source>
</reference>
<evidence type="ECO:0000313" key="1">
    <source>
        <dbReference type="EMBL" id="ARD85281.1"/>
    </source>
</evidence>
<dbReference type="OrthoDB" id="56136at2157"/>
<organism evidence="1 2">
    <name type="scientific">Ferroplasma acidiphilum</name>
    <dbReference type="NCBI Taxonomy" id="74969"/>
    <lineage>
        <taxon>Archaea</taxon>
        <taxon>Methanobacteriati</taxon>
        <taxon>Thermoplasmatota</taxon>
        <taxon>Thermoplasmata</taxon>
        <taxon>Thermoplasmatales</taxon>
        <taxon>Ferroplasmaceae</taxon>
        <taxon>Ferroplasma</taxon>
    </lineage>
</organism>
<dbReference type="Proteomes" id="UP000192050">
    <property type="component" value="Chromosome"/>
</dbReference>
<dbReference type="GeneID" id="16024656"/>
<dbReference type="Pfam" id="PF09999">
    <property type="entry name" value="DUF2240"/>
    <property type="match status" value="1"/>
</dbReference>
<sequence>MNKDMARKLIAIVASKKADGYSKSDFTNILSFKRTLLPPEDVDRFLQVSLESMLLVEKNGKYVPNFSTEGVIVPLDFSIDVDELFSEATEKPLIDRMLEAASASGKMTKKEAIIRAKDLLSGMQFIDFETAIITVLSDSGIDVTPFVQEKENSF</sequence>
<accession>A0A1V0N5A0</accession>